<accession>A0A4Y2NBP0</accession>
<sequence>MVYAKQPTAPLAAENIADAVTHARFMGTDSASDEVVLMKILHVLRLLLLTPLGVLLTNESVCEIMQSCFRFCFETRLSELLRRSAEHALMDMVQLLFSCLPQFTEDSRCAYMKKLKMRSGALDAGRSSRRKRSPRPKRHKMHSTEISETEPSGINANNLTPSVSNSPVLTHKEISVLEANSDSIESCQEALHSVETVNNSETVIISMPENCDSSVSEREVVTEFLSDQNSNLVVNNSDVIQNQEITESLPAEPYSVDIACDSIESTCDGAIMSVLPIETETCVQKKHNESLELSSEGGSVTAEGPEDTSLVEHSEPDYVNPRGVRFTPHQQPKEGTGPLVPYGLPCVRELFRYLVSLVNPHDRHNSETMIQVGLNLLTVALEAGADNLGRFG</sequence>
<dbReference type="OrthoDB" id="10258608at2759"/>
<proteinExistence type="predicted"/>
<feature type="compositionally biased region" description="Basic residues" evidence="1">
    <location>
        <begin position="127"/>
        <end position="141"/>
    </location>
</feature>
<name>A0A4Y2NBP0_ARAVE</name>
<feature type="compositionally biased region" description="Polar residues" evidence="1">
    <location>
        <begin position="144"/>
        <end position="165"/>
    </location>
</feature>
<dbReference type="AlphaFoldDB" id="A0A4Y2NBP0"/>
<organism evidence="2 3">
    <name type="scientific">Araneus ventricosus</name>
    <name type="common">Orbweaver spider</name>
    <name type="synonym">Epeira ventricosa</name>
    <dbReference type="NCBI Taxonomy" id="182803"/>
    <lineage>
        <taxon>Eukaryota</taxon>
        <taxon>Metazoa</taxon>
        <taxon>Ecdysozoa</taxon>
        <taxon>Arthropoda</taxon>
        <taxon>Chelicerata</taxon>
        <taxon>Arachnida</taxon>
        <taxon>Araneae</taxon>
        <taxon>Araneomorphae</taxon>
        <taxon>Entelegynae</taxon>
        <taxon>Araneoidea</taxon>
        <taxon>Araneidae</taxon>
        <taxon>Araneus</taxon>
    </lineage>
</organism>
<keyword evidence="3" id="KW-1185">Reference proteome</keyword>
<reference evidence="2 3" key="1">
    <citation type="journal article" date="2019" name="Sci. Rep.">
        <title>Orb-weaving spider Araneus ventricosus genome elucidates the spidroin gene catalogue.</title>
        <authorList>
            <person name="Kono N."/>
            <person name="Nakamura H."/>
            <person name="Ohtoshi R."/>
            <person name="Moran D.A.P."/>
            <person name="Shinohara A."/>
            <person name="Yoshida Y."/>
            <person name="Fujiwara M."/>
            <person name="Mori M."/>
            <person name="Tomita M."/>
            <person name="Arakawa K."/>
        </authorList>
    </citation>
    <scope>NUCLEOTIDE SEQUENCE [LARGE SCALE GENOMIC DNA]</scope>
</reference>
<feature type="region of interest" description="Disordered" evidence="1">
    <location>
        <begin position="288"/>
        <end position="318"/>
    </location>
</feature>
<gene>
    <name evidence="2" type="primary">GBF1_1</name>
    <name evidence="2" type="ORF">AVEN_57027_1</name>
</gene>
<evidence type="ECO:0000313" key="2">
    <source>
        <dbReference type="EMBL" id="GBN35557.1"/>
    </source>
</evidence>
<feature type="non-terminal residue" evidence="2">
    <location>
        <position position="392"/>
    </location>
</feature>
<protein>
    <submittedName>
        <fullName evidence="2">Golgi-specific brefeldin A-resistance guanine nucleotide exchange factor 1</fullName>
    </submittedName>
</protein>
<comment type="caution">
    <text evidence="2">The sequence shown here is derived from an EMBL/GenBank/DDBJ whole genome shotgun (WGS) entry which is preliminary data.</text>
</comment>
<dbReference type="Proteomes" id="UP000499080">
    <property type="component" value="Unassembled WGS sequence"/>
</dbReference>
<evidence type="ECO:0000256" key="1">
    <source>
        <dbReference type="SAM" id="MobiDB-lite"/>
    </source>
</evidence>
<feature type="region of interest" description="Disordered" evidence="1">
    <location>
        <begin position="120"/>
        <end position="165"/>
    </location>
</feature>
<dbReference type="EMBL" id="BGPR01008713">
    <property type="protein sequence ID" value="GBN35557.1"/>
    <property type="molecule type" value="Genomic_DNA"/>
</dbReference>
<evidence type="ECO:0000313" key="3">
    <source>
        <dbReference type="Proteomes" id="UP000499080"/>
    </source>
</evidence>